<dbReference type="Proteomes" id="UP000018208">
    <property type="component" value="Unassembled WGS sequence"/>
</dbReference>
<gene>
    <name evidence="9" type="ORF">SS50377_14443</name>
    <name evidence="10" type="ORF">SS50377_20438</name>
    <name evidence="11" type="ORF">SS50377_20444</name>
</gene>
<dbReference type="InterPro" id="IPR036236">
    <property type="entry name" value="Znf_C2H2_sf"/>
</dbReference>
<dbReference type="PANTHER" id="PTHR16515">
    <property type="entry name" value="PR DOMAIN ZINC FINGER PROTEIN"/>
    <property type="match status" value="1"/>
</dbReference>
<sequence>MPVTCGVCGREVANSFKLQEHLRTHSKSQPHACTTCGKAFARVPNLRRHELVHAEARPRETCGVCERQFYDAHTLRRHLRLHETRGACPFCPEAVNWRFLRGHVQRLHAGALVGSERAAEFGLCTRCGALVRYQCDAAAHERACARRTSETE</sequence>
<keyword evidence="6" id="KW-0539">Nucleus</keyword>
<dbReference type="PROSITE" id="PS00028">
    <property type="entry name" value="ZINC_FINGER_C2H2_1"/>
    <property type="match status" value="3"/>
</dbReference>
<proteinExistence type="predicted"/>
<protein>
    <submittedName>
        <fullName evidence="9">Zinc finger domain-containing protein</fullName>
    </submittedName>
</protein>
<accession>V6LPF3</accession>
<dbReference type="FunFam" id="3.30.160.60:FF:000100">
    <property type="entry name" value="Zinc finger 45-like"/>
    <property type="match status" value="1"/>
</dbReference>
<dbReference type="VEuPathDB" id="GiardiaDB:SS50377_20444"/>
<keyword evidence="4 7" id="KW-0863">Zinc-finger</keyword>
<evidence type="ECO:0000256" key="4">
    <source>
        <dbReference type="ARBA" id="ARBA00022771"/>
    </source>
</evidence>
<evidence type="ECO:0000313" key="11">
    <source>
        <dbReference type="EMBL" id="KAH0577094.1"/>
    </source>
</evidence>
<dbReference type="AlphaFoldDB" id="V6LPF3"/>
<dbReference type="VEuPathDB" id="GiardiaDB:SS50377_20438"/>
<dbReference type="InterPro" id="IPR013087">
    <property type="entry name" value="Znf_C2H2_type"/>
</dbReference>
<dbReference type="SMART" id="SM00355">
    <property type="entry name" value="ZnF_C2H2"/>
    <property type="match status" value="4"/>
</dbReference>
<reference evidence="9 10" key="1">
    <citation type="journal article" date="2014" name="PLoS Genet.">
        <title>The Genome of Spironucleus salmonicida Highlights a Fish Pathogen Adapted to Fluctuating Environments.</title>
        <authorList>
            <person name="Xu F."/>
            <person name="Jerlstrom-Hultqvist J."/>
            <person name="Einarsson E."/>
            <person name="Astvaldsson A."/>
            <person name="Svard S.G."/>
            <person name="Andersson J.O."/>
        </authorList>
    </citation>
    <scope>NUCLEOTIDE SEQUENCE</scope>
    <source>
        <strain evidence="10">ATCC 50377</strain>
    </source>
</reference>
<dbReference type="PROSITE" id="PS50157">
    <property type="entry name" value="ZINC_FINGER_C2H2_2"/>
    <property type="match status" value="3"/>
</dbReference>
<feature type="domain" description="C2H2-type" evidence="8">
    <location>
        <begin position="60"/>
        <end position="87"/>
    </location>
</feature>
<organism evidence="9">
    <name type="scientific">Spironucleus salmonicida</name>
    <dbReference type="NCBI Taxonomy" id="348837"/>
    <lineage>
        <taxon>Eukaryota</taxon>
        <taxon>Metamonada</taxon>
        <taxon>Diplomonadida</taxon>
        <taxon>Hexamitidae</taxon>
        <taxon>Hexamitinae</taxon>
        <taxon>Spironucleus</taxon>
    </lineage>
</organism>
<dbReference type="EMBL" id="AUWU02000001">
    <property type="protein sequence ID" value="KAH0577094.1"/>
    <property type="molecule type" value="Genomic_DNA"/>
</dbReference>
<dbReference type="GO" id="GO:0008270">
    <property type="term" value="F:zinc ion binding"/>
    <property type="evidence" value="ECO:0007669"/>
    <property type="project" value="UniProtKB-KW"/>
</dbReference>
<dbReference type="EMBL" id="AUWU02000001">
    <property type="protein sequence ID" value="KAH0577089.1"/>
    <property type="molecule type" value="Genomic_DNA"/>
</dbReference>
<feature type="domain" description="C2H2-type" evidence="8">
    <location>
        <begin position="31"/>
        <end position="58"/>
    </location>
</feature>
<evidence type="ECO:0000256" key="3">
    <source>
        <dbReference type="ARBA" id="ARBA00022737"/>
    </source>
</evidence>
<evidence type="ECO:0000256" key="5">
    <source>
        <dbReference type="ARBA" id="ARBA00022833"/>
    </source>
</evidence>
<comment type="subcellular location">
    <subcellularLocation>
        <location evidence="1">Nucleus</location>
    </subcellularLocation>
</comment>
<evidence type="ECO:0000256" key="7">
    <source>
        <dbReference type="PROSITE-ProRule" id="PRU00042"/>
    </source>
</evidence>
<keyword evidence="12" id="KW-1185">Reference proteome</keyword>
<dbReference type="InterPro" id="IPR050331">
    <property type="entry name" value="Zinc_finger"/>
</dbReference>
<dbReference type="OrthoDB" id="4748970at2759"/>
<keyword evidence="2" id="KW-0479">Metal-binding</keyword>
<feature type="domain" description="C2H2-type" evidence="8">
    <location>
        <begin position="3"/>
        <end position="30"/>
    </location>
</feature>
<dbReference type="GO" id="GO:0005634">
    <property type="term" value="C:nucleus"/>
    <property type="evidence" value="ECO:0007669"/>
    <property type="project" value="UniProtKB-SubCell"/>
</dbReference>
<name>V6LPF3_9EUKA</name>
<evidence type="ECO:0000259" key="8">
    <source>
        <dbReference type="PROSITE" id="PS50157"/>
    </source>
</evidence>
<dbReference type="EMBL" id="KI546090">
    <property type="protein sequence ID" value="EST45596.1"/>
    <property type="molecule type" value="Genomic_DNA"/>
</dbReference>
<dbReference type="GO" id="GO:0010468">
    <property type="term" value="P:regulation of gene expression"/>
    <property type="evidence" value="ECO:0007669"/>
    <property type="project" value="TreeGrafter"/>
</dbReference>
<evidence type="ECO:0000313" key="10">
    <source>
        <dbReference type="EMBL" id="KAH0577089.1"/>
    </source>
</evidence>
<dbReference type="PANTHER" id="PTHR16515:SF49">
    <property type="entry name" value="GASTRULA ZINC FINGER PROTEIN XLCGF49.1-LIKE-RELATED"/>
    <property type="match status" value="1"/>
</dbReference>
<keyword evidence="5" id="KW-0862">Zinc</keyword>
<evidence type="ECO:0000256" key="2">
    <source>
        <dbReference type="ARBA" id="ARBA00022723"/>
    </source>
</evidence>
<dbReference type="Gene3D" id="3.30.160.60">
    <property type="entry name" value="Classic Zinc Finger"/>
    <property type="match status" value="3"/>
</dbReference>
<evidence type="ECO:0000313" key="12">
    <source>
        <dbReference type="Proteomes" id="UP000018208"/>
    </source>
</evidence>
<dbReference type="SUPFAM" id="SSF57667">
    <property type="entry name" value="beta-beta-alpha zinc fingers"/>
    <property type="match status" value="2"/>
</dbReference>
<evidence type="ECO:0000313" key="9">
    <source>
        <dbReference type="EMBL" id="EST45596.1"/>
    </source>
</evidence>
<evidence type="ECO:0000256" key="1">
    <source>
        <dbReference type="ARBA" id="ARBA00004123"/>
    </source>
</evidence>
<dbReference type="Pfam" id="PF00096">
    <property type="entry name" value="zf-C2H2"/>
    <property type="match status" value="3"/>
</dbReference>
<keyword evidence="3" id="KW-0677">Repeat</keyword>
<evidence type="ECO:0000256" key="6">
    <source>
        <dbReference type="ARBA" id="ARBA00023242"/>
    </source>
</evidence>
<reference evidence="10" key="2">
    <citation type="submission" date="2020-12" db="EMBL/GenBank/DDBJ databases">
        <title>New Spironucleus salmonicida genome in near-complete chromosomes.</title>
        <authorList>
            <person name="Xu F."/>
            <person name="Kurt Z."/>
            <person name="Jimenez-Gonzalez A."/>
            <person name="Astvaldsson A."/>
            <person name="Andersson J.O."/>
            <person name="Svard S.G."/>
        </authorList>
    </citation>
    <scope>NUCLEOTIDE SEQUENCE</scope>
    <source>
        <strain evidence="10">ATCC 50377</strain>
    </source>
</reference>